<evidence type="ECO:0000259" key="1">
    <source>
        <dbReference type="Pfam" id="PF24764"/>
    </source>
</evidence>
<dbReference type="EMBL" id="MU825878">
    <property type="protein sequence ID" value="KAJ7386044.1"/>
    <property type="molecule type" value="Genomic_DNA"/>
</dbReference>
<keyword evidence="3" id="KW-1185">Reference proteome</keyword>
<evidence type="ECO:0000313" key="2">
    <source>
        <dbReference type="EMBL" id="KAJ7386044.1"/>
    </source>
</evidence>
<dbReference type="Proteomes" id="UP001163046">
    <property type="component" value="Unassembled WGS sequence"/>
</dbReference>
<reference evidence="2" key="1">
    <citation type="submission" date="2023-01" db="EMBL/GenBank/DDBJ databases">
        <title>Genome assembly of the deep-sea coral Lophelia pertusa.</title>
        <authorList>
            <person name="Herrera S."/>
            <person name="Cordes E."/>
        </authorList>
    </citation>
    <scope>NUCLEOTIDE SEQUENCE</scope>
    <source>
        <strain evidence="2">USNM1676648</strain>
        <tissue evidence="2">Polyp</tissue>
    </source>
</reference>
<gene>
    <name evidence="2" type="ORF">OS493_012378</name>
</gene>
<sequence length="144" mass="16964">MENTIIGTIQQFFRWYDANDFAESASFLQSESSGNQCIESWWSKFRDGGGGWWINLFKDLRDSGLYRDDYLTKEYLTFCFLPILRQELHLVVELWNTHNIQRQKRGEVEVYGSHNYLVDVNIEDVSACKEMYAENCQDYSEGVT</sequence>
<dbReference type="Pfam" id="PF24764">
    <property type="entry name" value="rva_4"/>
    <property type="match status" value="1"/>
</dbReference>
<name>A0A9W9ZRW8_9CNID</name>
<dbReference type="PANTHER" id="PTHR46791:SF13">
    <property type="entry name" value="CLR5 DOMAIN-CONTAINING PROTEIN"/>
    <property type="match status" value="1"/>
</dbReference>
<dbReference type="InterPro" id="IPR058913">
    <property type="entry name" value="Integrase_dom_put"/>
</dbReference>
<dbReference type="AlphaFoldDB" id="A0A9W9ZRW8"/>
<proteinExistence type="predicted"/>
<organism evidence="2 3">
    <name type="scientific">Desmophyllum pertusum</name>
    <dbReference type="NCBI Taxonomy" id="174260"/>
    <lineage>
        <taxon>Eukaryota</taxon>
        <taxon>Metazoa</taxon>
        <taxon>Cnidaria</taxon>
        <taxon>Anthozoa</taxon>
        <taxon>Hexacorallia</taxon>
        <taxon>Scleractinia</taxon>
        <taxon>Caryophylliina</taxon>
        <taxon>Caryophylliidae</taxon>
        <taxon>Desmophyllum</taxon>
    </lineage>
</organism>
<feature type="domain" description="Integrase core" evidence="1">
    <location>
        <begin position="23"/>
        <end position="104"/>
    </location>
</feature>
<evidence type="ECO:0000313" key="3">
    <source>
        <dbReference type="Proteomes" id="UP001163046"/>
    </source>
</evidence>
<protein>
    <recommendedName>
        <fullName evidence="1">Integrase core domain-containing protein</fullName>
    </recommendedName>
</protein>
<dbReference type="OrthoDB" id="6147018at2759"/>
<accession>A0A9W9ZRW8</accession>
<dbReference type="PANTHER" id="PTHR46791">
    <property type="entry name" value="EXPRESSED PROTEIN"/>
    <property type="match status" value="1"/>
</dbReference>
<comment type="caution">
    <text evidence="2">The sequence shown here is derived from an EMBL/GenBank/DDBJ whole genome shotgun (WGS) entry which is preliminary data.</text>
</comment>